<dbReference type="RefSeq" id="XP_007408314.1">
    <property type="nucleotide sequence ID" value="XM_007408252.1"/>
</dbReference>
<dbReference type="InParanoid" id="F4RFV2"/>
<evidence type="ECO:0000256" key="1">
    <source>
        <dbReference type="SAM" id="MobiDB-lite"/>
    </source>
</evidence>
<feature type="region of interest" description="Disordered" evidence="1">
    <location>
        <begin position="98"/>
        <end position="142"/>
    </location>
</feature>
<name>F4RFV2_MELLP</name>
<keyword evidence="3" id="KW-1185">Reference proteome</keyword>
<protein>
    <submittedName>
        <fullName evidence="2">Uncharacterized protein</fullName>
    </submittedName>
</protein>
<organism evidence="3">
    <name type="scientific">Melampsora larici-populina (strain 98AG31 / pathotype 3-4-7)</name>
    <name type="common">Poplar leaf rust fungus</name>
    <dbReference type="NCBI Taxonomy" id="747676"/>
    <lineage>
        <taxon>Eukaryota</taxon>
        <taxon>Fungi</taxon>
        <taxon>Dikarya</taxon>
        <taxon>Basidiomycota</taxon>
        <taxon>Pucciniomycotina</taxon>
        <taxon>Pucciniomycetes</taxon>
        <taxon>Pucciniales</taxon>
        <taxon>Melampsoraceae</taxon>
        <taxon>Melampsora</taxon>
    </lineage>
</organism>
<proteinExistence type="predicted"/>
<sequence>MAMAFDRDTFKWENRDKPTAWLLLQRRRMDAAWPFLTTREQIDKILGLCNGDIEHAVQSRIRDHSDFESFMIIFEEVITDTSIGKNLLRSKEYRNNHFSSKEKTLSSREYKTTEHPKPQESGKYRDYKQNRPMGSGPAKVSFKDDNRINRFEKKSINAVENEEDDGNIDMTNTHQSYEDLQPVLITTEEEAPVQAPTLSITELAENLRVAEQTTNHISPPPFIERLIFNNSESRTFIAISMSGVVSNMLLNTGIEPSVASTKVLKKYWPTWQADTKTMDENNTYANDSEVLGEIGRNISTD</sequence>
<dbReference type="OrthoDB" id="2506710at2759"/>
<gene>
    <name evidence="2" type="ORF">MELLADRAFT_104773</name>
</gene>
<dbReference type="EMBL" id="GL883100">
    <property type="protein sequence ID" value="EGG08728.1"/>
    <property type="molecule type" value="Genomic_DNA"/>
</dbReference>
<evidence type="ECO:0000313" key="3">
    <source>
        <dbReference type="Proteomes" id="UP000001072"/>
    </source>
</evidence>
<dbReference type="Proteomes" id="UP000001072">
    <property type="component" value="Unassembled WGS sequence"/>
</dbReference>
<dbReference type="KEGG" id="mlr:MELLADRAFT_104773"/>
<dbReference type="HOGENOM" id="CLU_924625_0_0_1"/>
<dbReference type="GeneID" id="18922389"/>
<dbReference type="VEuPathDB" id="FungiDB:MELLADRAFT_104773"/>
<reference evidence="3" key="1">
    <citation type="journal article" date="2011" name="Proc. Natl. Acad. Sci. U.S.A.">
        <title>Obligate biotrophy features unraveled by the genomic analysis of rust fungi.</title>
        <authorList>
            <person name="Duplessis S."/>
            <person name="Cuomo C.A."/>
            <person name="Lin Y.-C."/>
            <person name="Aerts A."/>
            <person name="Tisserant E."/>
            <person name="Veneault-Fourrey C."/>
            <person name="Joly D.L."/>
            <person name="Hacquard S."/>
            <person name="Amselem J."/>
            <person name="Cantarel B.L."/>
            <person name="Chiu R."/>
            <person name="Coutinho P.M."/>
            <person name="Feau N."/>
            <person name="Field M."/>
            <person name="Frey P."/>
            <person name="Gelhaye E."/>
            <person name="Goldberg J."/>
            <person name="Grabherr M.G."/>
            <person name="Kodira C.D."/>
            <person name="Kohler A."/>
            <person name="Kuees U."/>
            <person name="Lindquist E.A."/>
            <person name="Lucas S.M."/>
            <person name="Mago R."/>
            <person name="Mauceli E."/>
            <person name="Morin E."/>
            <person name="Murat C."/>
            <person name="Pangilinan J.L."/>
            <person name="Park R."/>
            <person name="Pearson M."/>
            <person name="Quesneville H."/>
            <person name="Rouhier N."/>
            <person name="Sakthikumar S."/>
            <person name="Salamov A.A."/>
            <person name="Schmutz J."/>
            <person name="Selles B."/>
            <person name="Shapiro H."/>
            <person name="Tanguay P."/>
            <person name="Tuskan G.A."/>
            <person name="Henrissat B."/>
            <person name="Van de Peer Y."/>
            <person name="Rouze P."/>
            <person name="Ellis J.G."/>
            <person name="Dodds P.N."/>
            <person name="Schein J.E."/>
            <person name="Zhong S."/>
            <person name="Hamelin R.C."/>
            <person name="Grigoriev I.V."/>
            <person name="Szabo L.J."/>
            <person name="Martin F."/>
        </authorList>
    </citation>
    <scope>NUCLEOTIDE SEQUENCE [LARGE SCALE GENOMIC DNA]</scope>
    <source>
        <strain evidence="3">98AG31 / pathotype 3-4-7</strain>
    </source>
</reference>
<evidence type="ECO:0000313" key="2">
    <source>
        <dbReference type="EMBL" id="EGG08728.1"/>
    </source>
</evidence>
<dbReference type="AlphaFoldDB" id="F4RFV2"/>
<feature type="compositionally biased region" description="Basic and acidic residues" evidence="1">
    <location>
        <begin position="98"/>
        <end position="129"/>
    </location>
</feature>
<accession>F4RFV2</accession>